<sequence length="227" mass="25774">MPNSIESLMRMHKQRNKLQEGGNIVANCEYQYPALTVEKKHGDECFLNGCCSAHLVDFWRWAYSDLMGNTERGKLAEYIVSLAMHCANGVSEGWRAFDVLTPEGIKIEVKTSAYLQSWAQKRISNIRFDIRETLAWDSVTNTYAEIAMRQADVYVFCVQNCKEQKLVNPLDLAQWDFYPITTEALNAAVSNQKSIGLNTLLALGVKKCSFTELRDTVISLAKTPIYR</sequence>
<name>A0A644WC15_9ZZZZ</name>
<gene>
    <name evidence="1" type="ORF">SDC9_46326</name>
</gene>
<evidence type="ECO:0000313" key="1">
    <source>
        <dbReference type="EMBL" id="MPM00103.1"/>
    </source>
</evidence>
<protein>
    <submittedName>
        <fullName evidence="1">Uncharacterized protein</fullName>
    </submittedName>
</protein>
<dbReference type="AlphaFoldDB" id="A0A644WC15"/>
<dbReference type="EMBL" id="VSSQ01000708">
    <property type="protein sequence ID" value="MPM00103.1"/>
    <property type="molecule type" value="Genomic_DNA"/>
</dbReference>
<reference evidence="1" key="1">
    <citation type="submission" date="2019-08" db="EMBL/GenBank/DDBJ databases">
        <authorList>
            <person name="Kucharzyk K."/>
            <person name="Murdoch R.W."/>
            <person name="Higgins S."/>
            <person name="Loffler F."/>
        </authorList>
    </citation>
    <scope>NUCLEOTIDE SEQUENCE</scope>
</reference>
<proteinExistence type="predicted"/>
<organism evidence="1">
    <name type="scientific">bioreactor metagenome</name>
    <dbReference type="NCBI Taxonomy" id="1076179"/>
    <lineage>
        <taxon>unclassified sequences</taxon>
        <taxon>metagenomes</taxon>
        <taxon>ecological metagenomes</taxon>
    </lineage>
</organism>
<comment type="caution">
    <text evidence="1">The sequence shown here is derived from an EMBL/GenBank/DDBJ whole genome shotgun (WGS) entry which is preliminary data.</text>
</comment>
<accession>A0A644WC15</accession>